<dbReference type="Gene3D" id="3.30.9.10">
    <property type="entry name" value="D-Amino Acid Oxidase, subunit A, domain 2"/>
    <property type="match status" value="1"/>
</dbReference>
<dbReference type="SUPFAM" id="SSF54373">
    <property type="entry name" value="FAD-linked reductases, C-terminal domain"/>
    <property type="match status" value="1"/>
</dbReference>
<proteinExistence type="inferred from homology"/>
<dbReference type="InterPro" id="IPR006222">
    <property type="entry name" value="GCVT_N"/>
</dbReference>
<dbReference type="InterPro" id="IPR013977">
    <property type="entry name" value="GcvT_C"/>
</dbReference>
<dbReference type="InterPro" id="IPR028896">
    <property type="entry name" value="GcvT/YgfZ/DmdA"/>
</dbReference>
<dbReference type="InterPro" id="IPR029043">
    <property type="entry name" value="GcvT/YgfZ_C"/>
</dbReference>
<comment type="similarity">
    <text evidence="1">Belongs to the GcvT family.</text>
</comment>
<feature type="domain" description="FAD dependent oxidoreductase central" evidence="6">
    <location>
        <begin position="384"/>
        <end position="438"/>
    </location>
</feature>
<evidence type="ECO:0000259" key="6">
    <source>
        <dbReference type="Pfam" id="PF16350"/>
    </source>
</evidence>
<dbReference type="SUPFAM" id="SSF101790">
    <property type="entry name" value="Aminomethyltransferase beta-barrel domain"/>
    <property type="match status" value="1"/>
</dbReference>
<dbReference type="EMBL" id="JAAGOX010000057">
    <property type="protein sequence ID" value="NDW48092.1"/>
    <property type="molecule type" value="Genomic_DNA"/>
</dbReference>
<dbReference type="InterPro" id="IPR027266">
    <property type="entry name" value="TrmE/GcvT-like"/>
</dbReference>
<keyword evidence="2" id="KW-0560">Oxidoreductase</keyword>
<evidence type="ECO:0000259" key="3">
    <source>
        <dbReference type="Pfam" id="PF01266"/>
    </source>
</evidence>
<dbReference type="AlphaFoldDB" id="A0A6B2NV97"/>
<protein>
    <submittedName>
        <fullName evidence="7">FAD-dependent oxidoreductase</fullName>
    </submittedName>
</protein>
<dbReference type="Gene3D" id="3.30.1360.120">
    <property type="entry name" value="Probable tRNA modification gtpase trme, domain 1"/>
    <property type="match status" value="1"/>
</dbReference>
<dbReference type="Pfam" id="PF08669">
    <property type="entry name" value="GCV_T_C"/>
    <property type="match status" value="1"/>
</dbReference>
<dbReference type="RefSeq" id="WP_164133094.1">
    <property type="nucleotide sequence ID" value="NZ_JAAGOX010000057.1"/>
</dbReference>
<evidence type="ECO:0000259" key="4">
    <source>
        <dbReference type="Pfam" id="PF01571"/>
    </source>
</evidence>
<dbReference type="SUPFAM" id="SSF51905">
    <property type="entry name" value="FAD/NAD(P)-binding domain"/>
    <property type="match status" value="1"/>
</dbReference>
<dbReference type="PANTHER" id="PTHR43757:SF2">
    <property type="entry name" value="AMINOMETHYLTRANSFERASE, MITOCHONDRIAL"/>
    <property type="match status" value="1"/>
</dbReference>
<dbReference type="GO" id="GO:0016491">
    <property type="term" value="F:oxidoreductase activity"/>
    <property type="evidence" value="ECO:0007669"/>
    <property type="project" value="UniProtKB-KW"/>
</dbReference>
<dbReference type="Pfam" id="PF16350">
    <property type="entry name" value="FAO_M"/>
    <property type="match status" value="1"/>
</dbReference>
<dbReference type="Gene3D" id="2.40.30.110">
    <property type="entry name" value="Aminomethyltransferase beta-barrel domains"/>
    <property type="match status" value="1"/>
</dbReference>
<feature type="domain" description="GCVT N-terminal" evidence="4">
    <location>
        <begin position="442"/>
        <end position="729"/>
    </location>
</feature>
<evidence type="ECO:0000259" key="5">
    <source>
        <dbReference type="Pfam" id="PF08669"/>
    </source>
</evidence>
<dbReference type="InterPro" id="IPR036188">
    <property type="entry name" value="FAD/NAD-bd_sf"/>
</dbReference>
<dbReference type="PANTHER" id="PTHR43757">
    <property type="entry name" value="AMINOMETHYLTRANSFERASE"/>
    <property type="match status" value="1"/>
</dbReference>
<name>A0A6B2NV97_9RHOB</name>
<evidence type="ECO:0000256" key="1">
    <source>
        <dbReference type="ARBA" id="ARBA00008609"/>
    </source>
</evidence>
<sequence>MKTQVKALVVGGGAVGTSIAYHLAKAGWDDVMLIERDELTSGSTWHAAGLLPLFNMSYATTHIHKYSVDFYKTLEEETGLNAGFAVVGNLRMAQTQDRMDEFMLYASTAETCGVKYEWLSPDQIKERWPLIRTDDLKGALYHTEDGYINPADVTQAMAKGARQRGVDIVRKLQADAFHWTGTHWEVTCTKMVEQGGNLVPSDEQVVITAEHVVTASGNHAQRTAKLLGIKMPAIPVEHTFIVMDKDPELVKWREAGNPEHPVVRDADNESYAREERGGWILGIYEHGAPARFEYGVPDSFRADLFPLDLDRIADQYMAMAERVPSCADSGLKDDFNGPICYTPDGNPLVGPAPGLRNMWLAEGFSFGITAAGGTGYYLAQMMVDGEAEIDMASLDPKRYSSNWMTTEFAARKNEECYSHVYILHHPDEEREACRPLRTAPAYDRQKARGAQFGFVNGWERPNYYGPLDAPESFDHDARSFRRGGWWQYAVEEAKAIREGVGLIDATAFTKHVVKGPGATQFLDWFTCNKLPKVGRINLTYALTTLGTTRTEYTIVRNGENNYYLVSAGAWSEYDADFLRKAAEDKMEEFGYIEIQDVTTQWGVFAIAGPKSRDVLKEVIKDADPDTALSNKRFPWLSARQIELGMCPVNAIRVAYTGELGWELHHPIEMQNYLWDLLNAAGEKHGMKLVGARAQNWLRQEKSYRAFGTELGRDATPLEADLPRFVDLDKEFHGKAKLVETGVRAKCCTLLIDGPADADPWGREALYTPEGERVGRLTSGGYSVAFGKSIGMGYVRPELAVEGTKLQVKMLDKLWDAIVTCDSPYDPKNETIRKDG</sequence>
<dbReference type="InterPro" id="IPR032503">
    <property type="entry name" value="FAO_M"/>
</dbReference>
<evidence type="ECO:0000256" key="2">
    <source>
        <dbReference type="ARBA" id="ARBA00023002"/>
    </source>
</evidence>
<dbReference type="Gene3D" id="3.50.50.60">
    <property type="entry name" value="FAD/NAD(P)-binding domain"/>
    <property type="match status" value="1"/>
</dbReference>
<organism evidence="7">
    <name type="scientific">Ruegeria sp. PrR005</name>
    <dbReference type="NCBI Taxonomy" id="2706882"/>
    <lineage>
        <taxon>Bacteria</taxon>
        <taxon>Pseudomonadati</taxon>
        <taxon>Pseudomonadota</taxon>
        <taxon>Alphaproteobacteria</taxon>
        <taxon>Rhodobacterales</taxon>
        <taxon>Roseobacteraceae</taxon>
        <taxon>Ruegeria</taxon>
    </lineage>
</organism>
<feature type="domain" description="Aminomethyltransferase C-terminal" evidence="5">
    <location>
        <begin position="746"/>
        <end position="825"/>
    </location>
</feature>
<dbReference type="Pfam" id="PF01266">
    <property type="entry name" value="DAO"/>
    <property type="match status" value="1"/>
</dbReference>
<accession>A0A6B2NV97</accession>
<dbReference type="SUPFAM" id="SSF103025">
    <property type="entry name" value="Folate-binding domain"/>
    <property type="match status" value="1"/>
</dbReference>
<dbReference type="Pfam" id="PF01571">
    <property type="entry name" value="GCV_T"/>
    <property type="match status" value="1"/>
</dbReference>
<reference evidence="7" key="1">
    <citation type="submission" date="2020-02" db="EMBL/GenBank/DDBJ databases">
        <title>Delineation of the pyrene-degrading pathway in Roseobacter clade bacteria by genomic analysis.</title>
        <authorList>
            <person name="Zhou H."/>
            <person name="Wang H."/>
        </authorList>
    </citation>
    <scope>NUCLEOTIDE SEQUENCE</scope>
    <source>
        <strain evidence="7">PrR005</strain>
    </source>
</reference>
<dbReference type="InterPro" id="IPR006076">
    <property type="entry name" value="FAD-dep_OxRdtase"/>
</dbReference>
<comment type="caution">
    <text evidence="7">The sequence shown here is derived from an EMBL/GenBank/DDBJ whole genome shotgun (WGS) entry which is preliminary data.</text>
</comment>
<gene>
    <name evidence="7" type="ORF">G0P99_24350</name>
</gene>
<dbReference type="Gene3D" id="3.30.70.1400">
    <property type="entry name" value="Aminomethyltransferase beta-barrel domains"/>
    <property type="match status" value="1"/>
</dbReference>
<evidence type="ECO:0000313" key="7">
    <source>
        <dbReference type="EMBL" id="NDW48092.1"/>
    </source>
</evidence>
<feature type="domain" description="FAD dependent oxidoreductase" evidence="3">
    <location>
        <begin position="7"/>
        <end position="381"/>
    </location>
</feature>